<feature type="compositionally biased region" description="Polar residues" evidence="1">
    <location>
        <begin position="480"/>
        <end position="489"/>
    </location>
</feature>
<evidence type="ECO:0000259" key="2">
    <source>
        <dbReference type="PROSITE" id="PS50942"/>
    </source>
</evidence>
<feature type="compositionally biased region" description="Low complexity" evidence="1">
    <location>
        <begin position="505"/>
        <end position="522"/>
    </location>
</feature>
<dbReference type="GO" id="GO:0030276">
    <property type="term" value="F:clathrin binding"/>
    <property type="evidence" value="ECO:0007669"/>
    <property type="project" value="TreeGrafter"/>
</dbReference>
<sequence length="534" mass="55721">MDIDSLKDKVSNLTLYDLKAGVRKVQNAVMNYTEMEAKVREATNNEPCQSLRNTLSFFLRAKQCPSQLLNEIMPMIYKRFTEKSAEEWRQIYKALQLLEFLIKNGSERVIDDARSHLSLLKMLRQFHYIDMNGKDQGINVRNRAKELGELLSDVERIRSERKKARATRNKYTGVEGGAGLGGGFSSSSRYGGFGSETGGAGNGGYGGFSGGVYGDGGGFGGESDSGYHGSGSRRERFDEYDEYDEGAVAAPSRRQADTQRAGVRRETSGGVSSKKKEEPPKPKEPEVDLFSFDDPEPTPSASNGKAPAAADDFGALQSGGAADDDDFDDFQSATPAPAAAPAPAAGGFGVLAPPSSASSAQPTQFAAPQPRSGAQASNINDLFSSINSPAPSTSSARHTPSLSSTSAFSPPPLAQPSGYAPSQPNYFTSVPIAPALATNQTGGSSGTPGVLSPTGSIGGVAKKPAGGDAFSGLLSGMATKKNSQPQSKVTMADLAKQKTTTGLWGAPAAQSSPAPAAGGSQQKTGSSGLDDLLG</sequence>
<dbReference type="Proteomes" id="UP000013521">
    <property type="component" value="Unassembled WGS sequence"/>
</dbReference>
<feature type="domain" description="ENTH" evidence="2">
    <location>
        <begin position="27"/>
        <end position="161"/>
    </location>
</feature>
<protein>
    <submittedName>
        <fullName evidence="3">Putative golgi to endosome transporter protein</fullName>
    </submittedName>
</protein>
<feature type="compositionally biased region" description="Low complexity" evidence="1">
    <location>
        <begin position="384"/>
        <end position="396"/>
    </location>
</feature>
<feature type="compositionally biased region" description="Polar residues" evidence="1">
    <location>
        <begin position="372"/>
        <end position="383"/>
    </location>
</feature>
<feature type="region of interest" description="Disordered" evidence="1">
    <location>
        <begin position="244"/>
        <end position="534"/>
    </location>
</feature>
<evidence type="ECO:0000256" key="1">
    <source>
        <dbReference type="SAM" id="MobiDB-lite"/>
    </source>
</evidence>
<dbReference type="eggNOG" id="KOG2056">
    <property type="taxonomic scope" value="Eukaryota"/>
</dbReference>
<accession>R1EL25</accession>
<dbReference type="GO" id="GO:0005829">
    <property type="term" value="C:cytosol"/>
    <property type="evidence" value="ECO:0007669"/>
    <property type="project" value="GOC"/>
</dbReference>
<dbReference type="HOGENOM" id="CLU_040577_0_1_1"/>
<feature type="compositionally biased region" description="Basic and acidic residues" evidence="1">
    <location>
        <begin position="274"/>
        <end position="286"/>
    </location>
</feature>
<dbReference type="KEGG" id="npa:UCRNP2_4810"/>
<evidence type="ECO:0000313" key="4">
    <source>
        <dbReference type="Proteomes" id="UP000013521"/>
    </source>
</evidence>
<dbReference type="EMBL" id="KB916202">
    <property type="protein sequence ID" value="EOD48473.1"/>
    <property type="molecule type" value="Genomic_DNA"/>
</dbReference>
<dbReference type="AlphaFoldDB" id="R1EL25"/>
<name>R1EL25_BOTPV</name>
<dbReference type="Pfam" id="PF01417">
    <property type="entry name" value="ENTH"/>
    <property type="match status" value="1"/>
</dbReference>
<dbReference type="CDD" id="cd16992">
    <property type="entry name" value="ENTH_Ent3"/>
    <property type="match status" value="1"/>
</dbReference>
<dbReference type="SMART" id="SM00273">
    <property type="entry name" value="ENTH"/>
    <property type="match status" value="1"/>
</dbReference>
<dbReference type="InterPro" id="IPR008942">
    <property type="entry name" value="ENTH_VHS"/>
</dbReference>
<organism evidence="3 4">
    <name type="scientific">Botryosphaeria parva (strain UCR-NP2)</name>
    <name type="common">Grapevine canker fungus</name>
    <name type="synonym">Neofusicoccum parvum</name>
    <dbReference type="NCBI Taxonomy" id="1287680"/>
    <lineage>
        <taxon>Eukaryota</taxon>
        <taxon>Fungi</taxon>
        <taxon>Dikarya</taxon>
        <taxon>Ascomycota</taxon>
        <taxon>Pezizomycotina</taxon>
        <taxon>Dothideomycetes</taxon>
        <taxon>Dothideomycetes incertae sedis</taxon>
        <taxon>Botryosphaeriales</taxon>
        <taxon>Botryosphaeriaceae</taxon>
        <taxon>Neofusicoccum</taxon>
    </lineage>
</organism>
<reference evidence="4" key="1">
    <citation type="journal article" date="2013" name="Genome Announc.">
        <title>Draft genome sequence of Neofusicoccum parvum isolate UCR-NP2, a fungal vascular pathogen associated with grapevine cankers.</title>
        <authorList>
            <person name="Blanco-Ulate B."/>
            <person name="Rolshausen P."/>
            <person name="Cantu D."/>
        </authorList>
    </citation>
    <scope>NUCLEOTIDE SEQUENCE [LARGE SCALE GENOMIC DNA]</scope>
    <source>
        <strain evidence="4">UCR-NP2</strain>
    </source>
</reference>
<dbReference type="PANTHER" id="PTHR12276">
    <property type="entry name" value="EPSIN/ENT-RELATED"/>
    <property type="match status" value="1"/>
</dbReference>
<gene>
    <name evidence="3" type="ORF">UCRNP2_4810</name>
</gene>
<feature type="compositionally biased region" description="Low complexity" evidence="1">
    <location>
        <begin position="330"/>
        <end position="370"/>
    </location>
</feature>
<proteinExistence type="predicted"/>
<dbReference type="PROSITE" id="PS50942">
    <property type="entry name" value="ENTH"/>
    <property type="match status" value="1"/>
</dbReference>
<dbReference type="OMA" id="WRQIYKG"/>
<evidence type="ECO:0000313" key="3">
    <source>
        <dbReference type="EMBL" id="EOD48473.1"/>
    </source>
</evidence>
<dbReference type="STRING" id="1287680.R1EL25"/>
<dbReference type="Gene3D" id="1.25.40.90">
    <property type="match status" value="1"/>
</dbReference>
<dbReference type="FunFam" id="1.25.40.90:FF:000006">
    <property type="entry name" value="Clathrin interactor 1"/>
    <property type="match status" value="1"/>
</dbReference>
<dbReference type="SUPFAM" id="SSF48464">
    <property type="entry name" value="ENTH/VHS domain"/>
    <property type="match status" value="1"/>
</dbReference>
<feature type="compositionally biased region" description="Polar residues" evidence="1">
    <location>
        <begin position="397"/>
        <end position="408"/>
    </location>
</feature>
<dbReference type="InterPro" id="IPR013809">
    <property type="entry name" value="ENTH"/>
</dbReference>
<dbReference type="GO" id="GO:0005768">
    <property type="term" value="C:endosome"/>
    <property type="evidence" value="ECO:0007669"/>
    <property type="project" value="TreeGrafter"/>
</dbReference>
<dbReference type="OrthoDB" id="4033880at2759"/>
<dbReference type="GO" id="GO:0030125">
    <property type="term" value="C:clathrin vesicle coat"/>
    <property type="evidence" value="ECO:0007669"/>
    <property type="project" value="TreeGrafter"/>
</dbReference>
<dbReference type="GO" id="GO:0005886">
    <property type="term" value="C:plasma membrane"/>
    <property type="evidence" value="ECO:0007669"/>
    <property type="project" value="TreeGrafter"/>
</dbReference>
<dbReference type="PANTHER" id="PTHR12276:SF45">
    <property type="entry name" value="CLATHRIN INTERACTOR 1"/>
    <property type="match status" value="1"/>
</dbReference>
<dbReference type="GO" id="GO:0006897">
    <property type="term" value="P:endocytosis"/>
    <property type="evidence" value="ECO:0007669"/>
    <property type="project" value="TreeGrafter"/>
</dbReference>
<dbReference type="GO" id="GO:0006895">
    <property type="term" value="P:Golgi to endosome transport"/>
    <property type="evidence" value="ECO:0007669"/>
    <property type="project" value="TreeGrafter"/>
</dbReference>
<dbReference type="GO" id="GO:0005543">
    <property type="term" value="F:phospholipid binding"/>
    <property type="evidence" value="ECO:0007669"/>
    <property type="project" value="TreeGrafter"/>
</dbReference>